<evidence type="ECO:0000256" key="1">
    <source>
        <dbReference type="SAM" id="MobiDB-lite"/>
    </source>
</evidence>
<sequence>MHHYYASPAPFGATVVPGPNANPDFRKGTPPAERPADTQQRMGGSSRRLQRTQQSVHDGHIDGLLRQQHRAMTGAIYGNPSEAAHLRGSSSRRSLSSPLVAAGTAAAAPLMGTRVAMD</sequence>
<reference evidence="2" key="1">
    <citation type="submission" date="2021-01" db="EMBL/GenBank/DDBJ databases">
        <authorList>
            <person name="Corre E."/>
            <person name="Pelletier E."/>
            <person name="Niang G."/>
            <person name="Scheremetjew M."/>
            <person name="Finn R."/>
            <person name="Kale V."/>
            <person name="Holt S."/>
            <person name="Cochrane G."/>
            <person name="Meng A."/>
            <person name="Brown T."/>
            <person name="Cohen L."/>
        </authorList>
    </citation>
    <scope>NUCLEOTIDE SEQUENCE</scope>
    <source>
        <strain evidence="2">OF101</strain>
    </source>
</reference>
<organism evidence="2">
    <name type="scientific">Alexandrium catenella</name>
    <name type="common">Red tide dinoflagellate</name>
    <name type="synonym">Gonyaulax catenella</name>
    <dbReference type="NCBI Taxonomy" id="2925"/>
    <lineage>
        <taxon>Eukaryota</taxon>
        <taxon>Sar</taxon>
        <taxon>Alveolata</taxon>
        <taxon>Dinophyceae</taxon>
        <taxon>Gonyaulacales</taxon>
        <taxon>Pyrocystaceae</taxon>
        <taxon>Alexandrium</taxon>
    </lineage>
</organism>
<gene>
    <name evidence="2" type="ORF">ACAT0790_LOCUS50991</name>
</gene>
<proteinExistence type="predicted"/>
<name>A0A7S1RRV0_ALECA</name>
<dbReference type="AlphaFoldDB" id="A0A7S1RRV0"/>
<dbReference type="EMBL" id="HBGE01085574">
    <property type="protein sequence ID" value="CAD9174222.1"/>
    <property type="molecule type" value="Transcribed_RNA"/>
</dbReference>
<protein>
    <submittedName>
        <fullName evidence="2">Uncharacterized protein</fullName>
    </submittedName>
</protein>
<evidence type="ECO:0000313" key="2">
    <source>
        <dbReference type="EMBL" id="CAD9174222.1"/>
    </source>
</evidence>
<accession>A0A7S1RRV0</accession>
<feature type="region of interest" description="Disordered" evidence="1">
    <location>
        <begin position="1"/>
        <end position="56"/>
    </location>
</feature>